<dbReference type="Proteomes" id="UP001201217">
    <property type="component" value="Unassembled WGS sequence"/>
</dbReference>
<evidence type="ECO:0000313" key="10">
    <source>
        <dbReference type="EMBL" id="MCF4098483.1"/>
    </source>
</evidence>
<evidence type="ECO:0000259" key="9">
    <source>
        <dbReference type="PROSITE" id="PS51007"/>
    </source>
</evidence>
<dbReference type="PROSITE" id="PS51007">
    <property type="entry name" value="CYTC"/>
    <property type="match status" value="2"/>
</dbReference>
<gene>
    <name evidence="10" type="ORF">L1I42_08275</name>
</gene>
<keyword evidence="5 6" id="KW-0408">Iron</keyword>
<feature type="chain" id="PRO_5047528501" evidence="8">
    <location>
        <begin position="20"/>
        <end position="437"/>
    </location>
</feature>
<name>A0ABS9E6I8_9HYPH</name>
<evidence type="ECO:0000256" key="4">
    <source>
        <dbReference type="ARBA" id="ARBA00023002"/>
    </source>
</evidence>
<comment type="subcellular location">
    <subcellularLocation>
        <location evidence="1">Cell envelope</location>
    </subcellularLocation>
</comment>
<evidence type="ECO:0000313" key="11">
    <source>
        <dbReference type="Proteomes" id="UP001201217"/>
    </source>
</evidence>
<sequence>MRFKLGIGMLLAGTLVTYAQNIDLPDFERATFPAVNMNKVKLGRFLFYDPVLSGNKTVSCASCHHSKFATSDGLPLGIGDGGIGLGPDRKLDPDNLPEERVPRNSPALFNLGAAQFVTMFHDGRLEKDESRQSGIRTPLADEMVMGFDNVLAAQAMFPVLSPDEMAGHYQENDVSRAVRMGLLTGEGGAWDIIAQRVRDIDEYVALFEALGVPKDEISFVKIANAIGAFIAFEWRADNSPFDQYVFEGKPLPEQAEKGMDLFYGRADCASCHSGLFQTDHRFHAIAMPQLGPGKAARFETHARDVGRAHVTGKAEDFYRFRTPSLRNVTATAPYGHSGAYTKLKDVIRHHTDPVKYFENYERDVALPEMPHDDDWQVMDNPVERVAIIEANDLAPFELSESEIEALVAFLETLTDQQGLDGRLGTPTDVPSGLPVDQ</sequence>
<proteinExistence type="predicted"/>
<feature type="domain" description="Cytochrome c" evidence="9">
    <location>
        <begin position="253"/>
        <end position="414"/>
    </location>
</feature>
<organism evidence="10 11">
    <name type="scientific">Maritalea mediterranea</name>
    <dbReference type="NCBI Taxonomy" id="2909667"/>
    <lineage>
        <taxon>Bacteria</taxon>
        <taxon>Pseudomonadati</taxon>
        <taxon>Pseudomonadota</taxon>
        <taxon>Alphaproteobacteria</taxon>
        <taxon>Hyphomicrobiales</taxon>
        <taxon>Devosiaceae</taxon>
        <taxon>Maritalea</taxon>
    </lineage>
</organism>
<dbReference type="InterPro" id="IPR036909">
    <property type="entry name" value="Cyt_c-like_dom_sf"/>
</dbReference>
<dbReference type="RefSeq" id="WP_236114001.1">
    <property type="nucleotide sequence ID" value="NZ_JAKGTI010000001.1"/>
</dbReference>
<feature type="domain" description="Cytochrome c" evidence="9">
    <location>
        <begin position="38"/>
        <end position="208"/>
    </location>
</feature>
<evidence type="ECO:0000256" key="1">
    <source>
        <dbReference type="ARBA" id="ARBA00004196"/>
    </source>
</evidence>
<dbReference type="SUPFAM" id="SSF46626">
    <property type="entry name" value="Cytochrome c"/>
    <property type="match status" value="2"/>
</dbReference>
<keyword evidence="2 6" id="KW-0349">Heme</keyword>
<reference evidence="10 11" key="1">
    <citation type="submission" date="2022-01" db="EMBL/GenBank/DDBJ databases">
        <title>Maritalea mediterranea sp. nov., isolated from marine plastic residues from the Malva-rosa beach (Valencia, Spain).</title>
        <authorList>
            <person name="Vidal-Verdu A."/>
            <person name="Molina-Menor E."/>
            <person name="Pascual J."/>
            <person name="Pereto J."/>
            <person name="Porcar M."/>
        </authorList>
    </citation>
    <scope>NUCLEOTIDE SEQUENCE [LARGE SCALE GENOMIC DNA]</scope>
    <source>
        <strain evidence="10 11">P4.10X</strain>
    </source>
</reference>
<protein>
    <submittedName>
        <fullName evidence="10">C-type cytochrome</fullName>
    </submittedName>
</protein>
<dbReference type="EMBL" id="JAKGTI010000001">
    <property type="protein sequence ID" value="MCF4098483.1"/>
    <property type="molecule type" value="Genomic_DNA"/>
</dbReference>
<keyword evidence="3 6" id="KW-0479">Metal-binding</keyword>
<keyword evidence="4" id="KW-0560">Oxidoreductase</keyword>
<evidence type="ECO:0000256" key="6">
    <source>
        <dbReference type="PROSITE-ProRule" id="PRU00433"/>
    </source>
</evidence>
<keyword evidence="8" id="KW-0732">Signal</keyword>
<evidence type="ECO:0000256" key="2">
    <source>
        <dbReference type="ARBA" id="ARBA00022617"/>
    </source>
</evidence>
<feature type="signal peptide" evidence="8">
    <location>
        <begin position="1"/>
        <end position="19"/>
    </location>
</feature>
<comment type="caution">
    <text evidence="10">The sequence shown here is derived from an EMBL/GenBank/DDBJ whole genome shotgun (WGS) entry which is preliminary data.</text>
</comment>
<accession>A0ABS9E6I8</accession>
<dbReference type="PANTHER" id="PTHR30600">
    <property type="entry name" value="CYTOCHROME C PEROXIDASE-RELATED"/>
    <property type="match status" value="1"/>
</dbReference>
<evidence type="ECO:0000256" key="5">
    <source>
        <dbReference type="ARBA" id="ARBA00023004"/>
    </source>
</evidence>
<dbReference type="InterPro" id="IPR051395">
    <property type="entry name" value="Cytochrome_c_Peroxidase/MauG"/>
</dbReference>
<evidence type="ECO:0000256" key="8">
    <source>
        <dbReference type="SAM" id="SignalP"/>
    </source>
</evidence>
<dbReference type="InterPro" id="IPR009056">
    <property type="entry name" value="Cyt_c-like_dom"/>
</dbReference>
<keyword evidence="11" id="KW-1185">Reference proteome</keyword>
<dbReference type="Pfam" id="PF03150">
    <property type="entry name" value="CCP_MauG"/>
    <property type="match status" value="1"/>
</dbReference>
<evidence type="ECO:0000256" key="7">
    <source>
        <dbReference type="SAM" id="MobiDB-lite"/>
    </source>
</evidence>
<dbReference type="InterPro" id="IPR004852">
    <property type="entry name" value="Di-haem_cyt_c_peroxidsae"/>
</dbReference>
<evidence type="ECO:0000256" key="3">
    <source>
        <dbReference type="ARBA" id="ARBA00022723"/>
    </source>
</evidence>
<feature type="region of interest" description="Disordered" evidence="7">
    <location>
        <begin position="418"/>
        <end position="437"/>
    </location>
</feature>
<dbReference type="Gene3D" id="1.10.760.10">
    <property type="entry name" value="Cytochrome c-like domain"/>
    <property type="match status" value="2"/>
</dbReference>